<dbReference type="EMBL" id="FRBX01000002">
    <property type="protein sequence ID" value="SHM03271.1"/>
    <property type="molecule type" value="Genomic_DNA"/>
</dbReference>
<dbReference type="PANTHER" id="PTHR34039">
    <property type="entry name" value="UPF0102 PROTEIN YRAN"/>
    <property type="match status" value="1"/>
</dbReference>
<dbReference type="GO" id="GO:0004519">
    <property type="term" value="F:endonuclease activity"/>
    <property type="evidence" value="ECO:0007669"/>
    <property type="project" value="UniProtKB-KW"/>
</dbReference>
<dbReference type="HAMAP" id="MF_00048">
    <property type="entry name" value="UPF0102"/>
    <property type="match status" value="1"/>
</dbReference>
<gene>
    <name evidence="3" type="ORF">B0A72_06215</name>
    <name evidence="4" type="ORF">SAMN05444387_1749</name>
</gene>
<evidence type="ECO:0000313" key="6">
    <source>
        <dbReference type="Proteomes" id="UP000198431"/>
    </source>
</evidence>
<keyword evidence="4" id="KW-0378">Hydrolase</keyword>
<dbReference type="EMBL" id="MUHB01000007">
    <property type="protein sequence ID" value="OXB05614.1"/>
    <property type="molecule type" value="Genomic_DNA"/>
</dbReference>
<reference evidence="3 6" key="1">
    <citation type="submission" date="2016-11" db="EMBL/GenBank/DDBJ databases">
        <title>Whole genomes of Flavobacteriaceae.</title>
        <authorList>
            <person name="Stine C."/>
            <person name="Li C."/>
            <person name="Tadesse D."/>
        </authorList>
    </citation>
    <scope>NUCLEOTIDE SEQUENCE [LARGE SCALE GENOMIC DNA]</scope>
    <source>
        <strain evidence="3 6">ATCC 19366</strain>
    </source>
</reference>
<reference evidence="4 5" key="2">
    <citation type="submission" date="2016-11" db="EMBL/GenBank/DDBJ databases">
        <authorList>
            <person name="Varghese N."/>
            <person name="Submissions S."/>
        </authorList>
    </citation>
    <scope>NUCLEOTIDE SEQUENCE [LARGE SCALE GENOMIC DNA]</scope>
    <source>
        <strain evidence="4 5">DSM 6368</strain>
    </source>
</reference>
<proteinExistence type="inferred from homology"/>
<evidence type="ECO:0000313" key="5">
    <source>
        <dbReference type="Proteomes" id="UP000184216"/>
    </source>
</evidence>
<dbReference type="Proteomes" id="UP000198431">
    <property type="component" value="Unassembled WGS sequence"/>
</dbReference>
<dbReference type="InterPro" id="IPR011856">
    <property type="entry name" value="tRNA_endonuc-like_dom_sf"/>
</dbReference>
<comment type="caution">
    <text evidence="3">The sequence shown here is derived from an EMBL/GenBank/DDBJ whole genome shotgun (WGS) entry which is preliminary data.</text>
</comment>
<organism evidence="3 6">
    <name type="scientific">Flavobacterium pectinovorum</name>
    <dbReference type="NCBI Taxonomy" id="29533"/>
    <lineage>
        <taxon>Bacteria</taxon>
        <taxon>Pseudomonadati</taxon>
        <taxon>Bacteroidota</taxon>
        <taxon>Flavobacteriia</taxon>
        <taxon>Flavobacteriales</taxon>
        <taxon>Flavobacteriaceae</taxon>
        <taxon>Flavobacterium</taxon>
    </lineage>
</organism>
<dbReference type="Pfam" id="PF02021">
    <property type="entry name" value="UPF0102"/>
    <property type="match status" value="1"/>
</dbReference>
<keyword evidence="5" id="KW-1185">Reference proteome</keyword>
<dbReference type="RefSeq" id="WP_073394581.1">
    <property type="nucleotide sequence ID" value="NZ_FRBX01000002.1"/>
</dbReference>
<evidence type="ECO:0000256" key="1">
    <source>
        <dbReference type="ARBA" id="ARBA00006738"/>
    </source>
</evidence>
<comment type="similarity">
    <text evidence="1 2">Belongs to the UPF0102 family.</text>
</comment>
<dbReference type="Proteomes" id="UP000184216">
    <property type="component" value="Unassembled WGS sequence"/>
</dbReference>
<keyword evidence="4" id="KW-0255">Endonuclease</keyword>
<dbReference type="InterPro" id="IPR003509">
    <property type="entry name" value="UPF0102_YraN-like"/>
</dbReference>
<dbReference type="GO" id="GO:0003676">
    <property type="term" value="F:nucleic acid binding"/>
    <property type="evidence" value="ECO:0007669"/>
    <property type="project" value="InterPro"/>
</dbReference>
<dbReference type="AlphaFoldDB" id="A0AB36P1K5"/>
<dbReference type="InterPro" id="IPR011335">
    <property type="entry name" value="Restrct_endonuc-II-like"/>
</dbReference>
<evidence type="ECO:0000313" key="4">
    <source>
        <dbReference type="EMBL" id="SHM03271.1"/>
    </source>
</evidence>
<evidence type="ECO:0000313" key="3">
    <source>
        <dbReference type="EMBL" id="OXB05614.1"/>
    </source>
</evidence>
<dbReference type="PANTHER" id="PTHR34039:SF1">
    <property type="entry name" value="UPF0102 PROTEIN YRAN"/>
    <property type="match status" value="1"/>
</dbReference>
<accession>A0AB36P1K5</accession>
<keyword evidence="4" id="KW-0540">Nuclease</keyword>
<sequence>MAEHNELGKKGEELAVEYLRENGYKILDRNWLFQKAEIDIIAQKDNFLAVIEVKTRSSTDFGLPQDFVKQKKIQLLVKAINAYINYREKDFEEDLEIRFDIIAVQKKDETFAIEHLTDAFYHF</sequence>
<protein>
    <recommendedName>
        <fullName evidence="2">UPF0102 protein B0A72_06215</fullName>
    </recommendedName>
</protein>
<dbReference type="Gene3D" id="3.40.1350.10">
    <property type="match status" value="1"/>
</dbReference>
<dbReference type="SUPFAM" id="SSF52980">
    <property type="entry name" value="Restriction endonuclease-like"/>
    <property type="match status" value="1"/>
</dbReference>
<dbReference type="CDD" id="cd20736">
    <property type="entry name" value="PoNe_Nuclease"/>
    <property type="match status" value="1"/>
</dbReference>
<evidence type="ECO:0000256" key="2">
    <source>
        <dbReference type="HAMAP-Rule" id="MF_00048"/>
    </source>
</evidence>
<dbReference type="NCBIfam" id="NF009150">
    <property type="entry name" value="PRK12497.1-3"/>
    <property type="match status" value="1"/>
</dbReference>
<name>A0AB36P1K5_9FLAO</name>